<evidence type="ECO:0000313" key="2">
    <source>
        <dbReference type="Proteomes" id="UP000442535"/>
    </source>
</evidence>
<dbReference type="EMBL" id="VUMY01000009">
    <property type="protein sequence ID" value="MST49812.1"/>
    <property type="molecule type" value="Genomic_DNA"/>
</dbReference>
<dbReference type="AlphaFoldDB" id="A0A7K0K2U4"/>
<dbReference type="Proteomes" id="UP000442535">
    <property type="component" value="Unassembled WGS sequence"/>
</dbReference>
<comment type="caution">
    <text evidence="1">The sequence shown here is derived from an EMBL/GenBank/DDBJ whole genome shotgun (WGS) entry which is preliminary data.</text>
</comment>
<reference evidence="1 2" key="1">
    <citation type="submission" date="2019-08" db="EMBL/GenBank/DDBJ databases">
        <title>In-depth cultivation of the pig gut microbiome towards novel bacterial diversity and tailored functional studies.</title>
        <authorList>
            <person name="Wylensek D."/>
            <person name="Hitch T.C.A."/>
            <person name="Clavel T."/>
        </authorList>
    </citation>
    <scope>NUCLEOTIDE SEQUENCE [LARGE SCALE GENOMIC DNA]</scope>
    <source>
        <strain evidence="1 2">RF-GAM-744-WT-7</strain>
    </source>
</reference>
<accession>A0A7K0K2U4</accession>
<organism evidence="1 2">
    <name type="scientific">Mobiluncus porci</name>
    <dbReference type="NCBI Taxonomy" id="2652278"/>
    <lineage>
        <taxon>Bacteria</taxon>
        <taxon>Bacillati</taxon>
        <taxon>Actinomycetota</taxon>
        <taxon>Actinomycetes</taxon>
        <taxon>Actinomycetales</taxon>
        <taxon>Actinomycetaceae</taxon>
        <taxon>Mobiluncus</taxon>
    </lineage>
</organism>
<dbReference type="RefSeq" id="WP_154544840.1">
    <property type="nucleotide sequence ID" value="NZ_VUMY01000009.1"/>
</dbReference>
<name>A0A7K0K2U4_9ACTO</name>
<gene>
    <name evidence="1" type="ORF">FYJ63_06125</name>
</gene>
<keyword evidence="2" id="KW-1185">Reference proteome</keyword>
<evidence type="ECO:0000313" key="1">
    <source>
        <dbReference type="EMBL" id="MST49812.1"/>
    </source>
</evidence>
<sequence>MKKKTYRLNVKREGDFWLVSVPEISGLTQARNFAEVETMAQEYISLVSETKPDKFDVVIGEILVDGSDAPSLALEARSQASAAETRAQDLTLKAVNTMKCAGLSTREIGAVLGLSHQRVAQLLAA</sequence>
<proteinExistence type="predicted"/>
<protein>
    <submittedName>
        <fullName evidence="1">HicB family toxin-antitoxin system</fullName>
    </submittedName>
</protein>